<protein>
    <submittedName>
        <fullName evidence="4">DUF4347 domain-containing protein</fullName>
    </submittedName>
</protein>
<organism evidence="4 5">
    <name type="scientific">Comamonas resistens</name>
    <dbReference type="NCBI Taxonomy" id="3046670"/>
    <lineage>
        <taxon>Bacteria</taxon>
        <taxon>Pseudomonadati</taxon>
        <taxon>Pseudomonadota</taxon>
        <taxon>Betaproteobacteria</taxon>
        <taxon>Burkholderiales</taxon>
        <taxon>Comamonadaceae</taxon>
        <taxon>Comamonas</taxon>
    </lineage>
</organism>
<sequence length="2494" mass="245102">MTDSTATHDIVFIDSRVQDAATLLQGLQPGTQVVYLDASQDGLAQMAAALGERGDVGSVQVIAHGSAGQLWLGSTFLDNTALQRPEVQAQLAALGQGLTADGDLLVYACNTAQGSEGAQFVSALAALTGADVAASSNRTGAGGDWDLEVSTGTIDRTPVFSALGEAAYQYNLATLTVTSNADTGVGTLRNAIAGAITGDTITFSSGMTVGLTTGQLVINKGITIDGDLNNDGVADVTLDANYHSRVLQVQAGSNVMLDGLVITRGLVSGDGGDAGSGLAAANAFGGGIWNAGTLTLLNTSVTANAAAGGGGGGGNFAYDGGGGGGGGALGGGIGGRGGESGVSNNLGGSGSANQGGHGGADSAFPGMGGQGGTGVGGAGGSYLGYSTGGTGGTATNGSISIGGGGGGLGTDATGGAGGSAAGGIYNAVGGTINVIGNSIINNNLGAGGGGGGGGAGGSLGNQNGGAGGRGVGAVWNKGIFNITTANNAAMTNNGAGSGAGGQELGTGSPGPSPAAVTGIYNDGGALNTSYVPNAPPVLGGLQGDSVTFTEGDSARLIDLGSNATVSDGDSADFNGGSVRVSITTNRVTAEDLLSIRNQGTGAGQIGVSGSTITYGGVAIGTFTGGSGSNDLLITFNSASATPAAVEALLHNLVYDNSNVDNPTASARTLSVTVYDGDSYTTTTTNTVTVTVVAVNDAPTLSPANSNASYTEGGSAAVLSSSLTLADVDSTTFQGATVTVSDFRAGDVLSVGAPNGFTVSYDSGTGVLTLSGGGSQAALQAALRSVTYSSSSDDPTAGGSDTTRQINFTVTDSGGATSTAVTAQVTVTGVNDAPTLSGGPYTWAGTNEDTTSSAVTVATLLGSTTHADPDGPAGGIAITGSSGGGTWEYSTDGVNWTGVGTVSNNSALLLSSTTQLHFVPDGANGSAAGLTFRAWDQSFGTASTNGTRMTADTSTNGGSAAYSSGTAQATLTVSSVNDAPVLTPVGPTLTGLTDSDTNNLGVAVSSFLSGHVTDADTSAVQGIALTGLTSGTGTWQYSTNGGASWQNVGAVSDASALLLRSGDRVRFVPDGINGDNVSLTYHAWDQSGATVGQQGTKVDASATGGANPFSTATDTATLAVTAIDDAPVITTSGGAATFVEGNNVTSTPVVIDSGLTVSDSDSPQLSSATVAISGNFLGSQDVLAFTNNPATMGDIVASYDSGTGILTLTSAAGASAAQWQAALRSVTYSNSSDTPSSLDRTITFKVNDGNSDSSGTDRTVTVAATNDAPTVSMPASLTAAEDTATAITGISFADADAGSASVTVTLSVGSGTLSATSGGGVTIGGTASALTLSGSIANINAFITGGAVQFLGAANSTTSVTLTASIDDGGQSGGAAQTGSGTVTIAITPVNDAPHVSAPSSIAVTEDVTSALSGISFSDVDASLGTVSVQFSVVPGSGTLSATDASGVTVLGSGTDTLSLSGTLSDINAFVTGGAVGYTTAANATGNVVLDVTIDDGGNTGSGGSQTDHTTVTLTITAVNDAPVNSVPGTQSVLQDGTLMFSTGNGNALSIADVDVGGGTMRVTLTASNGLLTLGSLSGVSFLVGSGTGDGTMVLEGTLSDINNALAGLSFAPTGGYYGPASVQITTDDLGQSGSGGGQTDTDTILINVAQPNPSITGVASSSANGAYKMGDTVHITITYDQAVTVSGGVPTLLLETGANDRLAVYVSGSGTNTLTFAYVVQAGDHSTDLDYVGSAALSLNGASIASVSLGNPAFTALPTPGAADSLSTNAAIVIDGVAPTITSVDVPTAATYTLGQTLDFTVNFAEAVAVDTTGGTPRLTIALDTGGTAYANYISGSGTTSLVFQMVVASGQVDLTGITVGALQAHGGVLRDQAGNNAELGLHGIAATNGVKIDAPAPPQPPAPQPPAPEPPSPQPPSPPVIIDGTTVTTTPGTGGTVITTIPVITSNRPEDPSTPNSELADIPVLSAPDGKPILEVGLPIGVGVVAEGLPTGSSGEAALAELGLRIQRINAQTGQDNSLVNSGETFFATMDPNEALFVQAITLTSGTGFNPAVPIIVHGSTRPEDGKQAIILDARGLPSGSVIQIDNVDFIAVAGNVRLIGGAGQNMAAGDGAAQWMVQGADDDVLHGGGGNDTVGSLGGNDQIFGDAGDDIVFGGSGNDTLSGGTGNDRLDGGLGWDRALQSGSLQDYALSREGDSLVLTHKGTGEVDHFKSVEMIRFDNGSSLYVAASNAEAALAHIVTRWLHRDLTPAEGAEGQLNSHLSALEIAQAVLRGPFAAQLQGHSAEELIAGWQNNPQIVRMNVTPELVQGGSGLDTLTYGFQSTELHLQRLGDGHWEGTHLGSGAMADLQSIERLHFQDVSVALDTEGAAGTVAALLAVTLGAQGLSNRVWAGEGLAALDFGMQAQDIGEAAMRQVQAQQGHTFTAQETVQWLWSHAMGSAGTAQQLQPFVDLLTNGQMTVGELAGAAAKRLLEQPTVELVGVLEQGLMYTPM</sequence>
<evidence type="ECO:0000259" key="3">
    <source>
        <dbReference type="Pfam" id="PF17803"/>
    </source>
</evidence>
<dbReference type="Proteomes" id="UP001240697">
    <property type="component" value="Chromosome"/>
</dbReference>
<dbReference type="Pfam" id="PF17803">
    <property type="entry name" value="Cadherin_4"/>
    <property type="match status" value="1"/>
</dbReference>
<evidence type="ECO:0000313" key="4">
    <source>
        <dbReference type="EMBL" id="WHS64097.1"/>
    </source>
</evidence>
<proteinExistence type="predicted"/>
<dbReference type="InterPro" id="IPR025592">
    <property type="entry name" value="DUF4347"/>
</dbReference>
<feature type="compositionally biased region" description="Gly residues" evidence="1">
    <location>
        <begin position="347"/>
        <end position="359"/>
    </location>
</feature>
<gene>
    <name evidence="4" type="ORF">QMY55_16510</name>
</gene>
<dbReference type="PROSITE" id="PS00330">
    <property type="entry name" value="HEMOLYSIN_CALCIUM"/>
    <property type="match status" value="1"/>
</dbReference>
<dbReference type="RefSeq" id="WP_283485247.1">
    <property type="nucleotide sequence ID" value="NZ_CP125947.1"/>
</dbReference>
<dbReference type="InterPro" id="IPR011049">
    <property type="entry name" value="Serralysin-like_metalloprot_C"/>
</dbReference>
<dbReference type="PRINTS" id="PR00313">
    <property type="entry name" value="CABNDNGRPT"/>
</dbReference>
<keyword evidence="5" id="KW-1185">Reference proteome</keyword>
<feature type="region of interest" description="Disordered" evidence="1">
    <location>
        <begin position="1891"/>
        <end position="1939"/>
    </location>
</feature>
<feature type="domain" description="RapA2 cadherin-like" evidence="3">
    <location>
        <begin position="1510"/>
        <end position="1575"/>
    </location>
</feature>
<feature type="region of interest" description="Disordered" evidence="1">
    <location>
        <begin position="340"/>
        <end position="368"/>
    </location>
</feature>
<feature type="compositionally biased region" description="Pro residues" evidence="1">
    <location>
        <begin position="1896"/>
        <end position="1920"/>
    </location>
</feature>
<reference evidence="4 5" key="1">
    <citation type="submission" date="2023-05" db="EMBL/GenBank/DDBJ databases">
        <authorList>
            <person name="Yin Y."/>
            <person name="Lu Z."/>
        </authorList>
    </citation>
    <scope>NUCLEOTIDE SEQUENCE [LARGE SCALE GENOMIC DNA]</scope>
    <source>
        <strain evidence="4 5">ZM22</strain>
    </source>
</reference>
<feature type="compositionally biased region" description="Low complexity" evidence="1">
    <location>
        <begin position="1921"/>
        <end position="1939"/>
    </location>
</feature>
<dbReference type="EMBL" id="CP125947">
    <property type="protein sequence ID" value="WHS64097.1"/>
    <property type="molecule type" value="Genomic_DNA"/>
</dbReference>
<evidence type="ECO:0000256" key="1">
    <source>
        <dbReference type="SAM" id="MobiDB-lite"/>
    </source>
</evidence>
<evidence type="ECO:0000259" key="2">
    <source>
        <dbReference type="Pfam" id="PF14252"/>
    </source>
</evidence>
<name>A0ABY8SLZ0_9BURK</name>
<dbReference type="InterPro" id="IPR040853">
    <property type="entry name" value="RapA2_cadherin-like"/>
</dbReference>
<dbReference type="InterPro" id="IPR018511">
    <property type="entry name" value="Hemolysin-typ_Ca-bd_CS"/>
</dbReference>
<feature type="domain" description="DUF4347" evidence="2">
    <location>
        <begin position="10"/>
        <end position="170"/>
    </location>
</feature>
<accession>A0ABY8SLZ0</accession>
<evidence type="ECO:0000313" key="5">
    <source>
        <dbReference type="Proteomes" id="UP001240697"/>
    </source>
</evidence>
<dbReference type="SUPFAM" id="SSF51120">
    <property type="entry name" value="beta-Roll"/>
    <property type="match status" value="1"/>
</dbReference>
<dbReference type="Pfam" id="PF14252">
    <property type="entry name" value="DUF4347"/>
    <property type="match status" value="1"/>
</dbReference>